<name>A0ABX1W4L9_9SPHI</name>
<evidence type="ECO:0000256" key="1">
    <source>
        <dbReference type="SAM" id="MobiDB-lite"/>
    </source>
</evidence>
<proteinExistence type="predicted"/>
<reference evidence="2 3" key="1">
    <citation type="submission" date="2020-05" db="EMBL/GenBank/DDBJ databases">
        <authorList>
            <person name="Khan S.A."/>
            <person name="Jeon C.O."/>
            <person name="Chun B.H."/>
        </authorList>
    </citation>
    <scope>NUCLEOTIDE SEQUENCE [LARGE SCALE GENOMIC DNA]</scope>
    <source>
        <strain evidence="2 3">S1162</strain>
    </source>
</reference>
<sequence length="76" mass="8385">MKPPTIPEFVPNPDNPDDRTVRLTLTSARIGDSKLSKDGEKLYYPAAYDKGYNLWVLSTRTRETGSCLKLTPAAAA</sequence>
<accession>A0ABX1W4L9</accession>
<keyword evidence="3" id="KW-1185">Reference proteome</keyword>
<protein>
    <submittedName>
        <fullName evidence="2">Uncharacterized protein</fullName>
    </submittedName>
</protein>
<dbReference type="RefSeq" id="WP_175269917.1">
    <property type="nucleotide sequence ID" value="NZ_JABFCR010000036.1"/>
</dbReference>
<feature type="region of interest" description="Disordered" evidence="1">
    <location>
        <begin position="1"/>
        <end position="20"/>
    </location>
</feature>
<organism evidence="2 3">
    <name type="scientific">Mucilaginibacter humi</name>
    <dbReference type="NCBI Taxonomy" id="2732510"/>
    <lineage>
        <taxon>Bacteria</taxon>
        <taxon>Pseudomonadati</taxon>
        <taxon>Bacteroidota</taxon>
        <taxon>Sphingobacteriia</taxon>
        <taxon>Sphingobacteriales</taxon>
        <taxon>Sphingobacteriaceae</taxon>
        <taxon>Mucilaginibacter</taxon>
    </lineage>
</organism>
<dbReference type="Proteomes" id="UP000566071">
    <property type="component" value="Unassembled WGS sequence"/>
</dbReference>
<comment type="caution">
    <text evidence="2">The sequence shown here is derived from an EMBL/GenBank/DDBJ whole genome shotgun (WGS) entry which is preliminary data.</text>
</comment>
<evidence type="ECO:0000313" key="3">
    <source>
        <dbReference type="Proteomes" id="UP000566071"/>
    </source>
</evidence>
<evidence type="ECO:0000313" key="2">
    <source>
        <dbReference type="EMBL" id="NNU34234.1"/>
    </source>
</evidence>
<gene>
    <name evidence="2" type="ORF">HK413_08885</name>
</gene>
<dbReference type="EMBL" id="JABFCR010000036">
    <property type="protein sequence ID" value="NNU34234.1"/>
    <property type="molecule type" value="Genomic_DNA"/>
</dbReference>